<organism evidence="14 15">
    <name type="scientific">Porites lobata</name>
    <dbReference type="NCBI Taxonomy" id="104759"/>
    <lineage>
        <taxon>Eukaryota</taxon>
        <taxon>Metazoa</taxon>
        <taxon>Cnidaria</taxon>
        <taxon>Anthozoa</taxon>
        <taxon>Hexacorallia</taxon>
        <taxon>Scleractinia</taxon>
        <taxon>Fungiina</taxon>
        <taxon>Poritidae</taxon>
        <taxon>Porites</taxon>
    </lineage>
</organism>
<comment type="subcellular location">
    <subcellularLocation>
        <location evidence="1">Nucleus membrane</location>
        <topology evidence="1">Multi-pass membrane protein</topology>
    </subcellularLocation>
    <subcellularLocation>
        <location evidence="2">Nucleus</location>
        <location evidence="2">Nuclear pore complex</location>
    </subcellularLocation>
</comment>
<dbReference type="PANTHER" id="PTHR13269:SF6">
    <property type="entry name" value="NUCLEOPORIN NDC1"/>
    <property type="match status" value="1"/>
</dbReference>
<gene>
    <name evidence="14" type="ORF">PLOB_00043953</name>
</gene>
<keyword evidence="7" id="KW-0653">Protein transport</keyword>
<keyword evidence="12" id="KW-0539">Nucleus</keyword>
<dbReference type="Proteomes" id="UP001159405">
    <property type="component" value="Unassembled WGS sequence"/>
</dbReference>
<evidence type="ECO:0008006" key="16">
    <source>
        <dbReference type="Google" id="ProtNLM"/>
    </source>
</evidence>
<evidence type="ECO:0000313" key="14">
    <source>
        <dbReference type="EMBL" id="CAH3144404.1"/>
    </source>
</evidence>
<keyword evidence="5 13" id="KW-0812">Transmembrane</keyword>
<accession>A0ABN8PI70</accession>
<proteinExistence type="inferred from homology"/>
<comment type="similarity">
    <text evidence="3">Belongs to the NDC1 family.</text>
</comment>
<evidence type="ECO:0000256" key="8">
    <source>
        <dbReference type="ARBA" id="ARBA00022989"/>
    </source>
</evidence>
<keyword evidence="9" id="KW-0811">Translocation</keyword>
<evidence type="ECO:0000256" key="9">
    <source>
        <dbReference type="ARBA" id="ARBA00023010"/>
    </source>
</evidence>
<dbReference type="PANTHER" id="PTHR13269">
    <property type="entry name" value="NUCLEOPORIN NDC1"/>
    <property type="match status" value="1"/>
</dbReference>
<evidence type="ECO:0000256" key="12">
    <source>
        <dbReference type="ARBA" id="ARBA00023242"/>
    </source>
</evidence>
<dbReference type="Pfam" id="PF09531">
    <property type="entry name" value="Ndc1_Nup"/>
    <property type="match status" value="1"/>
</dbReference>
<feature type="transmembrane region" description="Helical" evidence="13">
    <location>
        <begin position="59"/>
        <end position="84"/>
    </location>
</feature>
<evidence type="ECO:0000256" key="10">
    <source>
        <dbReference type="ARBA" id="ARBA00023132"/>
    </source>
</evidence>
<evidence type="ECO:0000256" key="2">
    <source>
        <dbReference type="ARBA" id="ARBA00004567"/>
    </source>
</evidence>
<name>A0ABN8PI70_9CNID</name>
<dbReference type="EMBL" id="CALNXK010000073">
    <property type="protein sequence ID" value="CAH3144404.1"/>
    <property type="molecule type" value="Genomic_DNA"/>
</dbReference>
<feature type="transmembrane region" description="Helical" evidence="13">
    <location>
        <begin position="264"/>
        <end position="283"/>
    </location>
</feature>
<keyword evidence="10" id="KW-0906">Nuclear pore complex</keyword>
<keyword evidence="11 13" id="KW-0472">Membrane</keyword>
<sequence>MVPSNFTESLRTEVSKVKWFTDGEFRWRTIAAVAWMMILLPVTLFVFSVAASVDFFHPIIWITDSITVVFTFSFWLSVCIYGAVNVIMLLSFAKFNTVKDVIHPSRVAAILFPLHPARMLHILFFTLGGSLSAWWFLGIRNEEDGYFTKVSEKSEVFCLNEHLVFDVLFGAWLGFYSSLNYFMKKEFHVVFPRVQQQKFFLIKMSVSSCVKQSIFSCLKAGRWFYILYYLFGNIPRDSLASFLGTSLDRDAPPLNTVSGLLDLSLFWLLLVTGSLILFVWTFGNKLLVIFHTQHYTFPVETSFHYQQDQRLSMVMKNRSIPLLKYLAMFDLCHLSQFSSTRRKQIFSLSQPSGRPANWTDISTECLFLIESLTNKLLSEVSLQAQLQQPPLDPKIFGSSLTNGYVNGHANGIANGNTVQSPRLYSSPYESPLTVTRRQQSLTSPGSVQLWSETADNVSKMPSPRPPDNTNAFSRLRNETVDKVDNFVWRINQVPHDIACSLKERPIIGFLFDEIPQSRTKAIFSDCQLHIWAVEALSRLVASSYTEDTFGVVQKSLPDVFVSLVSLLQALDKHSKLSLALTSKPAIQARPPRPQGRDGLRYQLRATLVSSIYRITNIFHEHLRSIQMTAEVEKKLQSFLEFRE</sequence>
<reference evidence="14 15" key="1">
    <citation type="submission" date="2022-05" db="EMBL/GenBank/DDBJ databases">
        <authorList>
            <consortium name="Genoscope - CEA"/>
            <person name="William W."/>
        </authorList>
    </citation>
    <scope>NUCLEOTIDE SEQUENCE [LARGE SCALE GENOMIC DNA]</scope>
</reference>
<dbReference type="InterPro" id="IPR019049">
    <property type="entry name" value="Nucleoporin_prot_Ndc1/Nup"/>
</dbReference>
<evidence type="ECO:0000256" key="4">
    <source>
        <dbReference type="ARBA" id="ARBA00022448"/>
    </source>
</evidence>
<evidence type="ECO:0000256" key="13">
    <source>
        <dbReference type="SAM" id="Phobius"/>
    </source>
</evidence>
<evidence type="ECO:0000256" key="6">
    <source>
        <dbReference type="ARBA" id="ARBA00022816"/>
    </source>
</evidence>
<evidence type="ECO:0000256" key="7">
    <source>
        <dbReference type="ARBA" id="ARBA00022927"/>
    </source>
</evidence>
<keyword evidence="6" id="KW-0509">mRNA transport</keyword>
<feature type="transmembrane region" description="Helical" evidence="13">
    <location>
        <begin position="119"/>
        <end position="137"/>
    </location>
</feature>
<evidence type="ECO:0000256" key="11">
    <source>
        <dbReference type="ARBA" id="ARBA00023136"/>
    </source>
</evidence>
<evidence type="ECO:0000313" key="15">
    <source>
        <dbReference type="Proteomes" id="UP001159405"/>
    </source>
</evidence>
<keyword evidence="15" id="KW-1185">Reference proteome</keyword>
<comment type="caution">
    <text evidence="14">The sequence shown here is derived from an EMBL/GenBank/DDBJ whole genome shotgun (WGS) entry which is preliminary data.</text>
</comment>
<keyword evidence="4" id="KW-0813">Transport</keyword>
<keyword evidence="8 13" id="KW-1133">Transmembrane helix</keyword>
<evidence type="ECO:0000256" key="3">
    <source>
        <dbReference type="ARBA" id="ARBA00005760"/>
    </source>
</evidence>
<protein>
    <recommendedName>
        <fullName evidence="16">Nucleoporin NDC1</fullName>
    </recommendedName>
</protein>
<evidence type="ECO:0000256" key="5">
    <source>
        <dbReference type="ARBA" id="ARBA00022692"/>
    </source>
</evidence>
<feature type="transmembrane region" description="Helical" evidence="13">
    <location>
        <begin position="30"/>
        <end position="53"/>
    </location>
</feature>
<evidence type="ECO:0000256" key="1">
    <source>
        <dbReference type="ARBA" id="ARBA00004232"/>
    </source>
</evidence>